<dbReference type="EMBL" id="JAANOW010000002">
    <property type="protein sequence ID" value="NIH97402.1"/>
    <property type="molecule type" value="Genomic_DNA"/>
</dbReference>
<evidence type="ECO:0000313" key="1">
    <source>
        <dbReference type="EMBL" id="NIH97402.1"/>
    </source>
</evidence>
<name>A0A7X5U2V6_9MYCO</name>
<keyword evidence="2" id="KW-1185">Reference proteome</keyword>
<comment type="caution">
    <text evidence="1">The sequence shown here is derived from an EMBL/GenBank/DDBJ whole genome shotgun (WGS) entry which is preliminary data.</text>
</comment>
<dbReference type="RefSeq" id="WP_167162336.1">
    <property type="nucleotide sequence ID" value="NZ_JAANOW010000002.1"/>
</dbReference>
<accession>A0A7X5U2V6</accession>
<evidence type="ECO:0000313" key="2">
    <source>
        <dbReference type="Proteomes" id="UP000547444"/>
    </source>
</evidence>
<reference evidence="1 2" key="1">
    <citation type="submission" date="2020-03" db="EMBL/GenBank/DDBJ databases">
        <title>Sequencing the genomes of 1000 actinobacteria strains.</title>
        <authorList>
            <person name="Klenk H.-P."/>
        </authorList>
    </citation>
    <scope>NUCLEOTIDE SEQUENCE [LARGE SCALE GENOMIC DNA]</scope>
    <source>
        <strain evidence="1 2">DSM 44556</strain>
    </source>
</reference>
<organism evidence="1 2">
    <name type="scientific">Mycolicibacterium fluoranthenivorans</name>
    <dbReference type="NCBI Taxonomy" id="258505"/>
    <lineage>
        <taxon>Bacteria</taxon>
        <taxon>Bacillati</taxon>
        <taxon>Actinomycetota</taxon>
        <taxon>Actinomycetes</taxon>
        <taxon>Mycobacteriales</taxon>
        <taxon>Mycobacteriaceae</taxon>
        <taxon>Mycolicibacterium</taxon>
    </lineage>
</organism>
<protein>
    <submittedName>
        <fullName evidence="1">Uncharacterized protein</fullName>
    </submittedName>
</protein>
<proteinExistence type="predicted"/>
<gene>
    <name evidence="1" type="ORF">FHU31_004392</name>
</gene>
<dbReference type="Proteomes" id="UP000547444">
    <property type="component" value="Unassembled WGS sequence"/>
</dbReference>
<sequence length="187" mass="20699">MTATRLAARLAAVLGCLLLASVTIVTAMPARLIAGTPVIFGPKQDPRFENVNAVSGTPAEWLSSVCEPQLRRISIGGSRFQGLGHLYLFATQGLTLRDSTFSAQCRSRNRESSDPFLLVARYRSEPPMQRDLARNGFQWYCFGADRGQLLVIATRAEERVQSNGWSVSPMLEPLQRYGFMIYSQPGK</sequence>
<dbReference type="AlphaFoldDB" id="A0A7X5U2V6"/>